<keyword evidence="4" id="KW-1185">Reference proteome</keyword>
<proteinExistence type="predicted"/>
<evidence type="ECO:0000313" key="4">
    <source>
        <dbReference type="Proteomes" id="UP001152795"/>
    </source>
</evidence>
<feature type="coiled-coil region" evidence="1">
    <location>
        <begin position="227"/>
        <end position="314"/>
    </location>
</feature>
<feature type="compositionally biased region" description="Polar residues" evidence="2">
    <location>
        <begin position="343"/>
        <end position="355"/>
    </location>
</feature>
<evidence type="ECO:0000256" key="1">
    <source>
        <dbReference type="SAM" id="Coils"/>
    </source>
</evidence>
<dbReference type="EMBL" id="CACRXK020007121">
    <property type="protein sequence ID" value="CAB4011362.1"/>
    <property type="molecule type" value="Genomic_DNA"/>
</dbReference>
<sequence>MNMMGASSTVSNILYSYFNIKRSKLIWTGSLETLKAFVLTAIDEETAETTTWRSPSGGKWLFDSKLLSVTWLTKSQNIYFDGEKGSDLMERIHSFLKQDPDNASEIANPAELDLERSIESLLADDSDDVTDDTFEESFSDQCDIAKELKNQEEKQGSIDSETSTKHDESNTKSKNLHEESIGLYTVTKSGNLQTKSTNRHNPLGSSASCNRDSAEISRLNSKLDRFSENVTNKLQNLSVEINNIKENKPYSILVLENVVNDLKEDKLVLIRKNDELREQNMDMSHIISELKMANKNLESEKSSLLTALKLIQNDHQQTCTKTIVENDGENNVELVCETIEGSEVTQPKPSSNQPANDKHLNTEA</sequence>
<evidence type="ECO:0000313" key="3">
    <source>
        <dbReference type="EMBL" id="CAB4011362.1"/>
    </source>
</evidence>
<feature type="region of interest" description="Disordered" evidence="2">
    <location>
        <begin position="341"/>
        <end position="364"/>
    </location>
</feature>
<dbReference type="Proteomes" id="UP001152795">
    <property type="component" value="Unassembled WGS sequence"/>
</dbReference>
<comment type="caution">
    <text evidence="3">The sequence shown here is derived from an EMBL/GenBank/DDBJ whole genome shotgun (WGS) entry which is preliminary data.</text>
</comment>
<accession>A0A7D9EK17</accession>
<keyword evidence="1" id="KW-0175">Coiled coil</keyword>
<evidence type="ECO:0000256" key="2">
    <source>
        <dbReference type="SAM" id="MobiDB-lite"/>
    </source>
</evidence>
<dbReference type="AlphaFoldDB" id="A0A7D9EK17"/>
<dbReference type="OrthoDB" id="10072345at2759"/>
<feature type="region of interest" description="Disordered" evidence="2">
    <location>
        <begin position="149"/>
        <end position="212"/>
    </location>
</feature>
<protein>
    <submittedName>
        <fullName evidence="3">Uncharacterized protein</fullName>
    </submittedName>
</protein>
<name>A0A7D9EK17_PARCT</name>
<reference evidence="3" key="1">
    <citation type="submission" date="2020-04" db="EMBL/GenBank/DDBJ databases">
        <authorList>
            <person name="Alioto T."/>
            <person name="Alioto T."/>
            <person name="Gomez Garrido J."/>
        </authorList>
    </citation>
    <scope>NUCLEOTIDE SEQUENCE</scope>
    <source>
        <strain evidence="3">A484AB</strain>
    </source>
</reference>
<feature type="compositionally biased region" description="Basic and acidic residues" evidence="2">
    <location>
        <begin position="149"/>
        <end position="180"/>
    </location>
</feature>
<organism evidence="3 4">
    <name type="scientific">Paramuricea clavata</name>
    <name type="common">Red gorgonian</name>
    <name type="synonym">Violescent sea-whip</name>
    <dbReference type="NCBI Taxonomy" id="317549"/>
    <lineage>
        <taxon>Eukaryota</taxon>
        <taxon>Metazoa</taxon>
        <taxon>Cnidaria</taxon>
        <taxon>Anthozoa</taxon>
        <taxon>Octocorallia</taxon>
        <taxon>Malacalcyonacea</taxon>
        <taxon>Plexauridae</taxon>
        <taxon>Paramuricea</taxon>
    </lineage>
</organism>
<feature type="non-terminal residue" evidence="3">
    <location>
        <position position="364"/>
    </location>
</feature>
<feature type="compositionally biased region" description="Polar residues" evidence="2">
    <location>
        <begin position="186"/>
        <end position="211"/>
    </location>
</feature>
<gene>
    <name evidence="3" type="ORF">PACLA_8A062654</name>
</gene>